<proteinExistence type="predicted"/>
<dbReference type="Proteomes" id="UP000504637">
    <property type="component" value="Unplaced"/>
</dbReference>
<protein>
    <submittedName>
        <fullName evidence="2">Uncharacterized protein</fullName>
    </submittedName>
</protein>
<keyword evidence="1" id="KW-1185">Reference proteome</keyword>
<evidence type="ECO:0000313" key="2">
    <source>
        <dbReference type="RefSeq" id="XP_033456708.1"/>
    </source>
</evidence>
<accession>A0A6J3LYG8</accession>
<organism evidence="2">
    <name type="scientific">Dissoconium aciculare CBS 342.82</name>
    <dbReference type="NCBI Taxonomy" id="1314786"/>
    <lineage>
        <taxon>Eukaryota</taxon>
        <taxon>Fungi</taxon>
        <taxon>Dikarya</taxon>
        <taxon>Ascomycota</taxon>
        <taxon>Pezizomycotina</taxon>
        <taxon>Dothideomycetes</taxon>
        <taxon>Dothideomycetidae</taxon>
        <taxon>Mycosphaerellales</taxon>
        <taxon>Dissoconiaceae</taxon>
        <taxon>Dissoconium</taxon>
    </lineage>
</organism>
<reference evidence="2" key="2">
    <citation type="submission" date="2020-04" db="EMBL/GenBank/DDBJ databases">
        <authorList>
            <consortium name="NCBI Genome Project"/>
        </authorList>
    </citation>
    <scope>NUCLEOTIDE SEQUENCE</scope>
    <source>
        <strain evidence="2">CBS 342.82</strain>
    </source>
</reference>
<dbReference type="GeneID" id="54363532"/>
<name>A0A6J3LYG8_9PEZI</name>
<feature type="non-terminal residue" evidence="2">
    <location>
        <position position="1"/>
    </location>
</feature>
<dbReference type="RefSeq" id="XP_033456708.1">
    <property type="nucleotide sequence ID" value="XM_033605732.1"/>
</dbReference>
<reference evidence="2" key="1">
    <citation type="submission" date="2020-01" db="EMBL/GenBank/DDBJ databases">
        <authorList>
            <consortium name="DOE Joint Genome Institute"/>
            <person name="Haridas S."/>
            <person name="Albert R."/>
            <person name="Binder M."/>
            <person name="Bloem J."/>
            <person name="Labutti K."/>
            <person name="Salamov A."/>
            <person name="Andreopoulos B."/>
            <person name="Baker S.E."/>
            <person name="Barry K."/>
            <person name="Bills G."/>
            <person name="Bluhm B.H."/>
            <person name="Cannon C."/>
            <person name="Castanera R."/>
            <person name="Culley D.E."/>
            <person name="Daum C."/>
            <person name="Ezra D."/>
            <person name="Gonzalez J.B."/>
            <person name="Henrissat B."/>
            <person name="Kuo A."/>
            <person name="Liang C."/>
            <person name="Lipzen A."/>
            <person name="Lutzoni F."/>
            <person name="Magnuson J."/>
            <person name="Mondo S."/>
            <person name="Nolan M."/>
            <person name="Ohm R."/>
            <person name="Pangilinan J."/>
            <person name="Park H.-J."/>
            <person name="Ramirez L."/>
            <person name="Alfaro M."/>
            <person name="Sun H."/>
            <person name="Tritt A."/>
            <person name="Yoshinaga Y."/>
            <person name="Zwiers L.-H."/>
            <person name="Turgeon B.G."/>
            <person name="Goodwin S.B."/>
            <person name="Spatafora J.W."/>
            <person name="Crous P.W."/>
            <person name="Grigoriev I.V."/>
        </authorList>
    </citation>
    <scope>NUCLEOTIDE SEQUENCE</scope>
    <source>
        <strain evidence="2">CBS 342.82</strain>
    </source>
</reference>
<evidence type="ECO:0000313" key="1">
    <source>
        <dbReference type="Proteomes" id="UP000504637"/>
    </source>
</evidence>
<sequence length="67" mass="6992">MTPILMFASVGVEEEGPRKPGAEQQSAPGLLARATKPPAGRPLRLFGPVLFASPPARSVINCPAIAR</sequence>
<reference evidence="2" key="3">
    <citation type="submission" date="2025-08" db="UniProtKB">
        <authorList>
            <consortium name="RefSeq"/>
        </authorList>
    </citation>
    <scope>IDENTIFICATION</scope>
    <source>
        <strain evidence="2">CBS 342.82</strain>
    </source>
</reference>
<gene>
    <name evidence="2" type="ORF">K489DRAFT_383920</name>
</gene>
<dbReference type="AlphaFoldDB" id="A0A6J3LYG8"/>